<feature type="region of interest" description="Disordered" evidence="2">
    <location>
        <begin position="721"/>
        <end position="897"/>
    </location>
</feature>
<protein>
    <submittedName>
        <fullName evidence="6">CAAX amino terminal protease</fullName>
    </submittedName>
</protein>
<feature type="transmembrane region" description="Helical" evidence="3">
    <location>
        <begin position="1629"/>
        <end position="1650"/>
    </location>
</feature>
<feature type="compositionally biased region" description="Low complexity" evidence="2">
    <location>
        <begin position="760"/>
        <end position="773"/>
    </location>
</feature>
<dbReference type="STRING" id="3476.A0A2P5CYD7"/>
<gene>
    <name evidence="6" type="ORF">PanWU01x14_112860</name>
</gene>
<dbReference type="EMBL" id="JXTB01000083">
    <property type="protein sequence ID" value="PON66059.1"/>
    <property type="molecule type" value="Genomic_DNA"/>
</dbReference>
<dbReference type="InterPro" id="IPR029058">
    <property type="entry name" value="AB_hydrolase_fold"/>
</dbReference>
<feature type="compositionally biased region" description="Polar residues" evidence="2">
    <location>
        <begin position="727"/>
        <end position="741"/>
    </location>
</feature>
<feature type="compositionally biased region" description="Low complexity" evidence="2">
    <location>
        <begin position="870"/>
        <end position="883"/>
    </location>
</feature>
<feature type="transmembrane region" description="Helical" evidence="3">
    <location>
        <begin position="1590"/>
        <end position="1614"/>
    </location>
</feature>
<keyword evidence="3" id="KW-0812">Transmembrane</keyword>
<feature type="compositionally biased region" description="Basic and acidic residues" evidence="2">
    <location>
        <begin position="817"/>
        <end position="836"/>
    </location>
</feature>
<feature type="compositionally biased region" description="Basic and acidic residues" evidence="2">
    <location>
        <begin position="952"/>
        <end position="972"/>
    </location>
</feature>
<dbReference type="Pfam" id="PF24930">
    <property type="entry name" value="DUF7750"/>
    <property type="match status" value="1"/>
</dbReference>
<dbReference type="PANTHER" id="PTHR10794:SF92">
    <property type="entry name" value="EMBRYOGENESIS-ASSOCIATED PROTEIN EMB8"/>
    <property type="match status" value="1"/>
</dbReference>
<feature type="domain" description="CAAX prenyl protease 2/Lysostaphin resistance protein A-like" evidence="4">
    <location>
        <begin position="1637"/>
        <end position="1720"/>
    </location>
</feature>
<dbReference type="GO" id="GO:0004175">
    <property type="term" value="F:endopeptidase activity"/>
    <property type="evidence" value="ECO:0007669"/>
    <property type="project" value="UniProtKB-ARBA"/>
</dbReference>
<feature type="region of interest" description="Disordered" evidence="2">
    <location>
        <begin position="1389"/>
        <end position="1411"/>
    </location>
</feature>
<dbReference type="GO" id="GO:0006508">
    <property type="term" value="P:proteolysis"/>
    <property type="evidence" value="ECO:0007669"/>
    <property type="project" value="UniProtKB-KW"/>
</dbReference>
<dbReference type="SUPFAM" id="SSF53474">
    <property type="entry name" value="alpha/beta-Hydrolases"/>
    <property type="match status" value="1"/>
</dbReference>
<dbReference type="InterPro" id="IPR003675">
    <property type="entry name" value="Rce1/LyrA-like_dom"/>
</dbReference>
<keyword evidence="6" id="KW-0378">Hydrolase</keyword>
<dbReference type="Proteomes" id="UP000237105">
    <property type="component" value="Unassembled WGS sequence"/>
</dbReference>
<keyword evidence="3" id="KW-1133">Transmembrane helix</keyword>
<dbReference type="InterPro" id="IPR050960">
    <property type="entry name" value="AB_hydrolase_4_sf"/>
</dbReference>
<feature type="compositionally biased region" description="Polar residues" evidence="2">
    <location>
        <begin position="748"/>
        <end position="759"/>
    </location>
</feature>
<dbReference type="PANTHER" id="PTHR10794">
    <property type="entry name" value="ABHYDROLASE DOMAIN-CONTAINING PROTEIN"/>
    <property type="match status" value="1"/>
</dbReference>
<feature type="transmembrane region" description="Helical" evidence="3">
    <location>
        <begin position="1539"/>
        <end position="1559"/>
    </location>
</feature>
<keyword evidence="6" id="KW-0645">Protease</keyword>
<evidence type="ECO:0000259" key="5">
    <source>
        <dbReference type="Pfam" id="PF24930"/>
    </source>
</evidence>
<dbReference type="OrthoDB" id="5954035at2759"/>
<feature type="transmembrane region" description="Helical" evidence="3">
    <location>
        <begin position="1711"/>
        <end position="1729"/>
    </location>
</feature>
<reference evidence="7" key="1">
    <citation type="submission" date="2016-06" db="EMBL/GenBank/DDBJ databases">
        <title>Parallel loss of symbiosis genes in relatives of nitrogen-fixing non-legume Parasponia.</title>
        <authorList>
            <person name="Van Velzen R."/>
            <person name="Holmer R."/>
            <person name="Bu F."/>
            <person name="Rutten L."/>
            <person name="Van Zeijl A."/>
            <person name="Liu W."/>
            <person name="Santuari L."/>
            <person name="Cao Q."/>
            <person name="Sharma T."/>
            <person name="Shen D."/>
            <person name="Roswanjaya Y."/>
            <person name="Wardhani T."/>
            <person name="Kalhor M.S."/>
            <person name="Jansen J."/>
            <person name="Van den Hoogen J."/>
            <person name="Gungor B."/>
            <person name="Hartog M."/>
            <person name="Hontelez J."/>
            <person name="Verver J."/>
            <person name="Yang W.-C."/>
            <person name="Schijlen E."/>
            <person name="Repin R."/>
            <person name="Schilthuizen M."/>
            <person name="Schranz E."/>
            <person name="Heidstra R."/>
            <person name="Miyata K."/>
            <person name="Fedorova E."/>
            <person name="Kohlen W."/>
            <person name="Bisseling T."/>
            <person name="Smit S."/>
            <person name="Geurts R."/>
        </authorList>
    </citation>
    <scope>NUCLEOTIDE SEQUENCE [LARGE SCALE GENOMIC DNA]</scope>
    <source>
        <strain evidence="7">cv. WU1-14</strain>
    </source>
</reference>
<feature type="region of interest" description="Disordered" evidence="2">
    <location>
        <begin position="949"/>
        <end position="1010"/>
    </location>
</feature>
<comment type="caution">
    <text evidence="6">The sequence shown here is derived from an EMBL/GenBank/DDBJ whole genome shotgun (WGS) entry which is preliminary data.</text>
</comment>
<feature type="compositionally biased region" description="Basic and acidic residues" evidence="2">
    <location>
        <begin position="884"/>
        <end position="897"/>
    </location>
</feature>
<name>A0A2P5CYD7_PARAD</name>
<feature type="compositionally biased region" description="Polar residues" evidence="2">
    <location>
        <begin position="1389"/>
        <end position="1398"/>
    </location>
</feature>
<evidence type="ECO:0000256" key="1">
    <source>
        <dbReference type="ARBA" id="ARBA00010884"/>
    </source>
</evidence>
<sequence>MRLNANYANSSLGSAFHFKPCNHSWFFPKNPFQIREFRVYRRRRLKRSRRLELRSQLGPIEDLFQTLIAQFPSANSLEFLAPAIGFASGVALCASRFGSGKVSDIGEWILFTSPTPFNRFVLLRCPSISFEGSELLEDVNEKLVKEDRQYVRLDSGRILVKGGGGGGVIGGLEEKLEYQRVCLSTDDGGVISLDWPVNLDLKEEHGLDTTLLLVPGSAQGSMDIDIRSFVCDALKRGCFPVVMNPRGCAGSPLTTARLFSAADSDDICTAIQFINKARPWTTMMGMGWGYGANMLTKYLAEVGEGTSLTAAACIDNPFDLEEATRSSPHHMAIDNKLTGGLIDILRSNKVDNGIFLTLEAEELFRGRAKGFDVEKALSATSVRDFEKTISMVSYGFEAIEDFYSKSSTRNLIGDVKIPVLFIQNDDGSAPFFSIPRSSIAENPFTSLLLCSCLPSGGINGGRSAVTWCQQLAIEWLTAVELGLLKGRHPLLKDVDITINPSKGLAFMEGKTAKKTGKVTKLLDLSSSTALNRYNTESLNDILEESDATARLILRSGKDLQRKYENEDKGLQKLENGAMEQTNSADTESVKHEEISSIGSETGEVLQTAQVVMNMLDVTMPNTLTEEKKKKVLTAVGQGETVMKALEDAVPEDVREKLTTAVSGILHAQGAQLKINELLDISRIPSASSGLKSKTEEKFSGISTVEGLLQDHHSSDQIKKADTLLDGSVNNQPGTQKSSSGMESELVRSGSSQKSVNSGQSHSISGDGNNNSGSIRKETSDLGNNDTYDDSLKGKGLVNSENIEKGLETGTKGNSSNRAEKASATEEANFAEHKDQNTKTASADTKEDNNAKIEDKSVPDQNKLTAPVMVGENASPSGSSSEGQSMEKEESDNQKRDNKLVLDQSKSNSESNSLTFSVSQALDALTGMDDSTQVAVNSVFGVIETMISQLEEGSDHEKEVVDEKDDNPIDSKRPQNSAATPIDQRVQSDEISDSAVFKPPKNAMDSQPDAPNECIAKDSTQCPISLNGIDMKALQDRHTASHVGKDGNRKKDQLPGSNILFDSSEGIKKVNNIPSHMTSNTYGSSYYNENLQKYLLSETATESLDSDATTALLLEYFPEEGQWKLLEQPGNNGTHVGDVEKEVQTNSPEVDDKVIEPLYVILDMGKQQQPVEEFETIDHKKEKIEIDENILDDLTQFVNNIILDALKVEVGRRLGAAGMNEIEPNLARDLEQMANAVSISVGQDVKHALISDVKYDSIDGILEKVDTVNGERIIGAISSAVQETNYLRKLLPVGVIVGSSLAALRKYFNVGTMHNDDDTMNFGEAKNLEEKDIVKVKAAEAQRMPSEKSVQNSQSDEMSKRKSATVMVGAVSAALGASALLVQQEDSESNGANISSLKSSKMKADNPKDADKLEEALSEKHQNNIVTSLAEKAMSVASPVVPTKEDGEVDQERLVAMLADLGQRGGILRLVGKVALLWGGIRGAMSLTDRLISFLHIAERPLIQRVLGFVSMVLVLWSPVAVPLLPTLVQGWTTKTPSRIAELACVIGLYTAVVILVMLWGKRIRGYENPFEQYGLDLTSFSKIHNFLKGLIGGIMLVLSIQAVNALLGCVNLSWPFSRSSSDAMAWLKVYGQMLMVISQGIVMATGVALVEELLFRSWLPEEIATDLGHHRGIIISGLVFSLLQRSPWAIPGLWLLSLSLSGVRQITEGSLSVAIGLRAGIMASSFILQRGGFLIYKPNFPLWVTGTHPFQPFTGISGFAFSLLLALFLYPRKPMQTKNLKSQTQEQTSNFE</sequence>
<evidence type="ECO:0000259" key="4">
    <source>
        <dbReference type="Pfam" id="PF02517"/>
    </source>
</evidence>
<organism evidence="6 7">
    <name type="scientific">Parasponia andersonii</name>
    <name type="common">Sponia andersonii</name>
    <dbReference type="NCBI Taxonomy" id="3476"/>
    <lineage>
        <taxon>Eukaryota</taxon>
        <taxon>Viridiplantae</taxon>
        <taxon>Streptophyta</taxon>
        <taxon>Embryophyta</taxon>
        <taxon>Tracheophyta</taxon>
        <taxon>Spermatophyta</taxon>
        <taxon>Magnoliopsida</taxon>
        <taxon>eudicotyledons</taxon>
        <taxon>Gunneridae</taxon>
        <taxon>Pentapetalae</taxon>
        <taxon>rosids</taxon>
        <taxon>fabids</taxon>
        <taxon>Rosales</taxon>
        <taxon>Cannabaceae</taxon>
        <taxon>Parasponia</taxon>
    </lineage>
</organism>
<accession>A0A2P5CYD7</accession>
<dbReference type="GO" id="GO:0047372">
    <property type="term" value="F:monoacylglycerol lipase activity"/>
    <property type="evidence" value="ECO:0007669"/>
    <property type="project" value="TreeGrafter"/>
</dbReference>
<dbReference type="GO" id="GO:0080120">
    <property type="term" value="P:CAAX-box protein maturation"/>
    <property type="evidence" value="ECO:0007669"/>
    <property type="project" value="UniProtKB-ARBA"/>
</dbReference>
<evidence type="ECO:0000256" key="3">
    <source>
        <dbReference type="SAM" id="Phobius"/>
    </source>
</evidence>
<evidence type="ECO:0000313" key="6">
    <source>
        <dbReference type="EMBL" id="PON66059.1"/>
    </source>
</evidence>
<dbReference type="GO" id="GO:0034338">
    <property type="term" value="F:short-chain carboxylesterase activity"/>
    <property type="evidence" value="ECO:0007669"/>
    <property type="project" value="TreeGrafter"/>
</dbReference>
<comment type="similarity">
    <text evidence="1">Belongs to the AB hydrolase superfamily. AB hydrolase 4 family.</text>
</comment>
<feature type="region of interest" description="Disordered" evidence="2">
    <location>
        <begin position="1337"/>
        <end position="1361"/>
    </location>
</feature>
<evidence type="ECO:0000313" key="7">
    <source>
        <dbReference type="Proteomes" id="UP000237105"/>
    </source>
</evidence>
<keyword evidence="7" id="KW-1185">Reference proteome</keyword>
<feature type="transmembrane region" description="Helical" evidence="3">
    <location>
        <begin position="1749"/>
        <end position="1770"/>
    </location>
</feature>
<proteinExistence type="inferred from homology"/>
<feature type="compositionally biased region" description="Basic and acidic residues" evidence="2">
    <location>
        <begin position="843"/>
        <end position="857"/>
    </location>
</feature>
<evidence type="ECO:0000256" key="2">
    <source>
        <dbReference type="SAM" id="MobiDB-lite"/>
    </source>
</evidence>
<keyword evidence="3" id="KW-0472">Membrane</keyword>
<feature type="transmembrane region" description="Helical" evidence="3">
    <location>
        <begin position="1505"/>
        <end position="1527"/>
    </location>
</feature>
<feature type="compositionally biased region" description="Basic and acidic residues" evidence="2">
    <location>
        <begin position="1401"/>
        <end position="1411"/>
    </location>
</feature>
<dbReference type="InterPro" id="IPR056652">
    <property type="entry name" value="DUF7750"/>
</dbReference>
<feature type="domain" description="DUF7750" evidence="5">
    <location>
        <begin position="602"/>
        <end position="666"/>
    </location>
</feature>
<dbReference type="Pfam" id="PF02517">
    <property type="entry name" value="Rce1-like"/>
    <property type="match status" value="1"/>
</dbReference>
<dbReference type="Gene3D" id="3.40.50.1820">
    <property type="entry name" value="alpha/beta hydrolase"/>
    <property type="match status" value="1"/>
</dbReference>
<feature type="transmembrane region" description="Helical" evidence="3">
    <location>
        <begin position="1466"/>
        <end position="1484"/>
    </location>
</feature>